<keyword evidence="3" id="KW-1185">Reference proteome</keyword>
<comment type="caution">
    <text evidence="2">The sequence shown here is derived from an EMBL/GenBank/DDBJ whole genome shotgun (WGS) entry which is preliminary data.</text>
</comment>
<evidence type="ECO:0000313" key="3">
    <source>
        <dbReference type="Proteomes" id="UP000030153"/>
    </source>
</evidence>
<dbReference type="RefSeq" id="WP_036785214.1">
    <property type="nucleotide sequence ID" value="NZ_AVBG01000011.1"/>
</dbReference>
<dbReference type="Proteomes" id="UP000030153">
    <property type="component" value="Unassembled WGS sequence"/>
</dbReference>
<dbReference type="STRING" id="1385513.N780_03950"/>
<evidence type="ECO:0000313" key="2">
    <source>
        <dbReference type="EMBL" id="KGP90560.1"/>
    </source>
</evidence>
<reference evidence="2 3" key="1">
    <citation type="submission" date="2013-08" db="EMBL/GenBank/DDBJ databases">
        <title>Genome of Pontibacillus chungwhensis.</title>
        <authorList>
            <person name="Wang Q."/>
            <person name="Wang G."/>
        </authorList>
    </citation>
    <scope>NUCLEOTIDE SEQUENCE [LARGE SCALE GENOMIC DNA]</scope>
    <source>
        <strain evidence="2 3">BH030062</strain>
    </source>
</reference>
<proteinExistence type="predicted"/>
<feature type="transmembrane region" description="Helical" evidence="1">
    <location>
        <begin position="48"/>
        <end position="67"/>
    </location>
</feature>
<dbReference type="AlphaFoldDB" id="A0A0A2VA18"/>
<feature type="transmembrane region" description="Helical" evidence="1">
    <location>
        <begin position="13"/>
        <end position="36"/>
    </location>
</feature>
<dbReference type="EMBL" id="AVBG01000011">
    <property type="protein sequence ID" value="KGP90560.1"/>
    <property type="molecule type" value="Genomic_DNA"/>
</dbReference>
<keyword evidence="1" id="KW-1133">Transmembrane helix</keyword>
<dbReference type="eggNOG" id="ENOG5030CHT">
    <property type="taxonomic scope" value="Bacteria"/>
</dbReference>
<evidence type="ECO:0000256" key="1">
    <source>
        <dbReference type="SAM" id="Phobius"/>
    </source>
</evidence>
<organism evidence="2 3">
    <name type="scientific">Pontibacillus chungwhensis BH030062</name>
    <dbReference type="NCBI Taxonomy" id="1385513"/>
    <lineage>
        <taxon>Bacteria</taxon>
        <taxon>Bacillati</taxon>
        <taxon>Bacillota</taxon>
        <taxon>Bacilli</taxon>
        <taxon>Bacillales</taxon>
        <taxon>Bacillaceae</taxon>
        <taxon>Pontibacillus</taxon>
    </lineage>
</organism>
<name>A0A0A2VA18_9BACI</name>
<dbReference type="OrthoDB" id="2943819at2"/>
<sequence length="69" mass="7534">MNFGDQVVSVKKWLLYLILLAIPGVNIVTIFVLAFGNKNETVRNYGKASLLLIGIILILTLIIAFLGSS</sequence>
<protein>
    <submittedName>
        <fullName evidence="2">Uncharacterized protein</fullName>
    </submittedName>
</protein>
<accession>A0A0A2VA18</accession>
<keyword evidence="1" id="KW-0472">Membrane</keyword>
<gene>
    <name evidence="2" type="ORF">N780_03950</name>
</gene>
<keyword evidence="1" id="KW-0812">Transmembrane</keyword>